<dbReference type="OrthoDB" id="10439372at2759"/>
<keyword evidence="2" id="KW-1185">Reference proteome</keyword>
<accession>A0A167HFM3</accession>
<dbReference type="Proteomes" id="UP000076738">
    <property type="component" value="Unassembled WGS sequence"/>
</dbReference>
<sequence>MLPKADASGQQAVRSRPIIVFTESLTTIGDHIMSLPALTEEQRAHFLALLAAHPSIDVKTALLSLQDDLVGSYRSRDNVCPPKLFDRLLRMHNEAVGNAPALIQLGKLKMHLYNFYLLVMSVCRGALAELSTCHCIDIAQKLDISFPADDGNTYLSPHTLLRLCMLCQTLLHPIHADFLRYQFSSFAYHVIRCRLNLAAVDPTAPQLLVPLTAGELELRDQFVHIGWSHSESFLEERGHPPQILRTLRCLNVYMQDDEKTAAIQRTQARQIVIQSARLQIERELDELFETDLSTLTFAATALPLTEGVQQFRNSFVKQISALDPTVHPLQPSPTDPDIIIAFWRLFNLFHRLGNALADILPFWAACTSLPYGALSRHVSTFAAALSLLHRQAGVSEGVHGLTGVPLYFLTLAQLLDLSREVHILHAVVAGELRLPRPLPLQLVRAWPSAGWLSAHTGIGAESC</sequence>
<dbReference type="AlphaFoldDB" id="A0A167HFM3"/>
<gene>
    <name evidence="1" type="ORF">CALVIDRAFT_602174</name>
</gene>
<organism evidence="1 2">
    <name type="scientific">Calocera viscosa (strain TUFC12733)</name>
    <dbReference type="NCBI Taxonomy" id="1330018"/>
    <lineage>
        <taxon>Eukaryota</taxon>
        <taxon>Fungi</taxon>
        <taxon>Dikarya</taxon>
        <taxon>Basidiomycota</taxon>
        <taxon>Agaricomycotina</taxon>
        <taxon>Dacrymycetes</taxon>
        <taxon>Dacrymycetales</taxon>
        <taxon>Dacrymycetaceae</taxon>
        <taxon>Calocera</taxon>
    </lineage>
</organism>
<evidence type="ECO:0000313" key="2">
    <source>
        <dbReference type="Proteomes" id="UP000076738"/>
    </source>
</evidence>
<evidence type="ECO:0000313" key="1">
    <source>
        <dbReference type="EMBL" id="KZO91575.1"/>
    </source>
</evidence>
<dbReference type="EMBL" id="KV417321">
    <property type="protein sequence ID" value="KZO91575.1"/>
    <property type="molecule type" value="Genomic_DNA"/>
</dbReference>
<protein>
    <submittedName>
        <fullName evidence="1">Uncharacterized protein</fullName>
    </submittedName>
</protein>
<name>A0A167HFM3_CALVF</name>
<proteinExistence type="predicted"/>
<reference evidence="1 2" key="1">
    <citation type="journal article" date="2016" name="Mol. Biol. Evol.">
        <title>Comparative Genomics of Early-Diverging Mushroom-Forming Fungi Provides Insights into the Origins of Lignocellulose Decay Capabilities.</title>
        <authorList>
            <person name="Nagy L.G."/>
            <person name="Riley R."/>
            <person name="Tritt A."/>
            <person name="Adam C."/>
            <person name="Daum C."/>
            <person name="Floudas D."/>
            <person name="Sun H."/>
            <person name="Yadav J.S."/>
            <person name="Pangilinan J."/>
            <person name="Larsson K.H."/>
            <person name="Matsuura K."/>
            <person name="Barry K."/>
            <person name="Labutti K."/>
            <person name="Kuo R."/>
            <person name="Ohm R.A."/>
            <person name="Bhattacharya S.S."/>
            <person name="Shirouzu T."/>
            <person name="Yoshinaga Y."/>
            <person name="Martin F.M."/>
            <person name="Grigoriev I.V."/>
            <person name="Hibbett D.S."/>
        </authorList>
    </citation>
    <scope>NUCLEOTIDE SEQUENCE [LARGE SCALE GENOMIC DNA]</scope>
    <source>
        <strain evidence="1 2">TUFC12733</strain>
    </source>
</reference>